<dbReference type="PANTHER" id="PTHR38687:SF2">
    <property type="entry name" value="CELL DIVISION PROTEIN FTSN"/>
    <property type="match status" value="1"/>
</dbReference>
<gene>
    <name evidence="3" type="ORF">PN838_10310</name>
</gene>
<dbReference type="RefSeq" id="WP_272180599.1">
    <property type="nucleotide sequence ID" value="NZ_JAQOMS010000002.1"/>
</dbReference>
<dbReference type="EMBL" id="JAQOMS010000002">
    <property type="protein sequence ID" value="MDC2889085.1"/>
    <property type="molecule type" value="Genomic_DNA"/>
</dbReference>
<dbReference type="Pfam" id="PF05036">
    <property type="entry name" value="SPOR"/>
    <property type="match status" value="1"/>
</dbReference>
<keyword evidence="4" id="KW-1185">Reference proteome</keyword>
<dbReference type="Gene3D" id="3.30.70.1070">
    <property type="entry name" value="Sporulation related repeat"/>
    <property type="match status" value="1"/>
</dbReference>
<evidence type="ECO:0000256" key="1">
    <source>
        <dbReference type="SAM" id="MobiDB-lite"/>
    </source>
</evidence>
<dbReference type="InterPro" id="IPR007730">
    <property type="entry name" value="SPOR-like_dom"/>
</dbReference>
<dbReference type="InterPro" id="IPR052521">
    <property type="entry name" value="Cell_div_SPOR-domain"/>
</dbReference>
<comment type="caution">
    <text evidence="3">The sequence shown here is derived from an EMBL/GenBank/DDBJ whole genome shotgun (WGS) entry which is preliminary data.</text>
</comment>
<proteinExistence type="predicted"/>
<protein>
    <submittedName>
        <fullName evidence="3">SPOR domain-containing protein</fullName>
    </submittedName>
</protein>
<name>A0ABT5FEL6_9GAMM</name>
<dbReference type="InterPro" id="IPR036680">
    <property type="entry name" value="SPOR-like_sf"/>
</dbReference>
<evidence type="ECO:0000259" key="2">
    <source>
        <dbReference type="PROSITE" id="PS51724"/>
    </source>
</evidence>
<evidence type="ECO:0000313" key="3">
    <source>
        <dbReference type="EMBL" id="MDC2889085.1"/>
    </source>
</evidence>
<dbReference type="PANTHER" id="PTHR38687">
    <property type="entry name" value="CELL DIVISION PROTEIN DEDD-RELATED"/>
    <property type="match status" value="1"/>
</dbReference>
<reference evidence="3 4" key="1">
    <citation type="submission" date="2023-01" db="EMBL/GenBank/DDBJ databases">
        <title>Psychrosphaera sp. nov., isolated from marine algae.</title>
        <authorList>
            <person name="Bayburt H."/>
            <person name="Choi B.J."/>
            <person name="Kim J.M."/>
            <person name="Choi D.G."/>
            <person name="Jeon C.O."/>
        </authorList>
    </citation>
    <scope>NUCLEOTIDE SEQUENCE [LARGE SCALE GENOMIC DNA]</scope>
    <source>
        <strain evidence="3 4">G1-22</strain>
    </source>
</reference>
<dbReference type="Proteomes" id="UP001528411">
    <property type="component" value="Unassembled WGS sequence"/>
</dbReference>
<accession>A0ABT5FEL6</accession>
<dbReference type="SUPFAM" id="SSF110997">
    <property type="entry name" value="Sporulation related repeat"/>
    <property type="match status" value="1"/>
</dbReference>
<feature type="region of interest" description="Disordered" evidence="1">
    <location>
        <begin position="20"/>
        <end position="41"/>
    </location>
</feature>
<organism evidence="3 4">
    <name type="scientific">Psychrosphaera algicola</name>
    <dbReference type="NCBI Taxonomy" id="3023714"/>
    <lineage>
        <taxon>Bacteria</taxon>
        <taxon>Pseudomonadati</taxon>
        <taxon>Pseudomonadota</taxon>
        <taxon>Gammaproteobacteria</taxon>
        <taxon>Alteromonadales</taxon>
        <taxon>Pseudoalteromonadaceae</taxon>
        <taxon>Psychrosphaera</taxon>
    </lineage>
</organism>
<dbReference type="PROSITE" id="PS51724">
    <property type="entry name" value="SPOR"/>
    <property type="match status" value="1"/>
</dbReference>
<feature type="domain" description="SPOR" evidence="2">
    <location>
        <begin position="63"/>
        <end position="143"/>
    </location>
</feature>
<evidence type="ECO:0000313" key="4">
    <source>
        <dbReference type="Proteomes" id="UP001528411"/>
    </source>
</evidence>
<sequence length="143" mass="16256">MVAGFGYFLLNIKDDGLITDGANPETKPNVVKKQAVPPPPEDETWTFIEELENKKVKVTADELEDKGPFLMQCASLRHSDQAESLKAKIAFAGFESQVKRVEGSSGVWYKVILGPFDRKRDAEKTRHVLKSNNINYCEIWLWR</sequence>